<dbReference type="AlphaFoldDB" id="A0A3R7STP0"/>
<evidence type="ECO:0000256" key="2">
    <source>
        <dbReference type="ARBA" id="ARBA00022803"/>
    </source>
</evidence>
<evidence type="ECO:0000256" key="4">
    <source>
        <dbReference type="SAM" id="Coils"/>
    </source>
</evidence>
<keyword evidence="1" id="KW-0677">Repeat</keyword>
<dbReference type="STRING" id="6689.A0A3R7STP0"/>
<evidence type="ECO:0000259" key="5">
    <source>
        <dbReference type="Pfam" id="PF18972"/>
    </source>
</evidence>
<feature type="coiled-coil region" evidence="4">
    <location>
        <begin position="219"/>
        <end position="248"/>
    </location>
</feature>
<dbReference type="GO" id="GO:0006457">
    <property type="term" value="P:protein folding"/>
    <property type="evidence" value="ECO:0007669"/>
    <property type="project" value="TreeGrafter"/>
</dbReference>
<keyword evidence="7" id="KW-1185">Reference proteome</keyword>
<dbReference type="SUPFAM" id="SSF48452">
    <property type="entry name" value="TPR-like"/>
    <property type="match status" value="1"/>
</dbReference>
<dbReference type="InterPro" id="IPR011990">
    <property type="entry name" value="TPR-like_helical_dom_sf"/>
</dbReference>
<evidence type="ECO:0000256" key="3">
    <source>
        <dbReference type="ARBA" id="ARBA00023602"/>
    </source>
</evidence>
<protein>
    <recommendedName>
        <fullName evidence="5">Cns1/TTC4 wheel domain-containing protein</fullName>
    </recommendedName>
</protein>
<dbReference type="GO" id="GO:0005634">
    <property type="term" value="C:nucleus"/>
    <property type="evidence" value="ECO:0007669"/>
    <property type="project" value="TreeGrafter"/>
</dbReference>
<dbReference type="InterPro" id="IPR019734">
    <property type="entry name" value="TPR_rpt"/>
</dbReference>
<dbReference type="SMART" id="SM00028">
    <property type="entry name" value="TPR"/>
    <property type="match status" value="3"/>
</dbReference>
<accession>A0A3R7STP0</accession>
<name>A0A3R7STP0_PENVA</name>
<gene>
    <name evidence="6" type="ORF">C7M84_006908</name>
</gene>
<evidence type="ECO:0000313" key="7">
    <source>
        <dbReference type="Proteomes" id="UP000283509"/>
    </source>
</evidence>
<organism evidence="6 7">
    <name type="scientific">Penaeus vannamei</name>
    <name type="common">Whiteleg shrimp</name>
    <name type="synonym">Litopenaeus vannamei</name>
    <dbReference type="NCBI Taxonomy" id="6689"/>
    <lineage>
        <taxon>Eukaryota</taxon>
        <taxon>Metazoa</taxon>
        <taxon>Ecdysozoa</taxon>
        <taxon>Arthropoda</taxon>
        <taxon>Crustacea</taxon>
        <taxon>Multicrustacea</taxon>
        <taxon>Malacostraca</taxon>
        <taxon>Eumalacostraca</taxon>
        <taxon>Eucarida</taxon>
        <taxon>Decapoda</taxon>
        <taxon>Dendrobranchiata</taxon>
        <taxon>Penaeoidea</taxon>
        <taxon>Penaeidae</taxon>
        <taxon>Penaeus</taxon>
    </lineage>
</organism>
<reference evidence="6 7" key="2">
    <citation type="submission" date="2019-01" db="EMBL/GenBank/DDBJ databases">
        <title>The decoding of complex shrimp genome reveals the adaptation for benthos swimmer, frequently molting mechanism and breeding impact on genome.</title>
        <authorList>
            <person name="Sun Y."/>
            <person name="Gao Y."/>
            <person name="Yu Y."/>
        </authorList>
    </citation>
    <scope>NUCLEOTIDE SEQUENCE [LARGE SCALE GENOMIC DNA]</scope>
    <source>
        <tissue evidence="6">Muscle</tissue>
    </source>
</reference>
<comment type="similarity">
    <text evidence="3">Belongs to the TTC4 family.</text>
</comment>
<dbReference type="Gene3D" id="1.25.40.10">
    <property type="entry name" value="Tetratricopeptide repeat domain"/>
    <property type="match status" value="1"/>
</dbReference>
<keyword evidence="2" id="KW-0802">TPR repeat</keyword>
<sequence length="408" mass="46972">MADDWKEKIIQEKLGGKRDWTDSERAELCRQLDQDLDKHLDTVSQSKFEDGWTEENWRDKMAEHPLFAPYVQEDGSAVAEAPINPLSEGLAQLKFDPEHNTPTEVAMSYKEEGILQFKYKKYRLAVANFSEGLKQVCPDRELNAQLLNNRAAAQWHLENNRSAIRDCELAVKLKPDYTKAIMRAVDCAVRMKSWDEVITWCDRGLRLEPGSDKLKKTRITAMKEKKIAERNERKKLQEEKKKEFEEKNLINIIEGRGVKLGSAEVKGSASVTLADLEPCHPAAQGSRVHINEDGELVWPVMLLYPEYHETDLIQEFTESNCFEDHLNVMFGEGTPAAPWDTERKYLPQNMVLYFEDQEKSKLYEVDPKKTLQQVLAHPKYRVLGGTPGFIVLTRGSKFAKEFLSKYEC</sequence>
<evidence type="ECO:0000313" key="6">
    <source>
        <dbReference type="EMBL" id="ROT74573.1"/>
    </source>
</evidence>
<proteinExistence type="inferred from homology"/>
<dbReference type="Proteomes" id="UP000283509">
    <property type="component" value="Unassembled WGS sequence"/>
</dbReference>
<dbReference type="InterPro" id="IPR044059">
    <property type="entry name" value="Csn1/TTC4_wheel"/>
</dbReference>
<feature type="domain" description="Cns1/TTC4 wheel" evidence="5">
    <location>
        <begin position="293"/>
        <end position="405"/>
    </location>
</feature>
<dbReference type="CDD" id="cd21380">
    <property type="entry name" value="CTWD_Cns1"/>
    <property type="match status" value="1"/>
</dbReference>
<reference evidence="6 7" key="1">
    <citation type="submission" date="2018-04" db="EMBL/GenBank/DDBJ databases">
        <authorList>
            <person name="Zhang X."/>
            <person name="Yuan J."/>
            <person name="Li F."/>
            <person name="Xiang J."/>
        </authorList>
    </citation>
    <scope>NUCLEOTIDE SEQUENCE [LARGE SCALE GENOMIC DNA]</scope>
    <source>
        <tissue evidence="6">Muscle</tissue>
    </source>
</reference>
<dbReference type="GO" id="GO:0005829">
    <property type="term" value="C:cytosol"/>
    <property type="evidence" value="ECO:0007669"/>
    <property type="project" value="TreeGrafter"/>
</dbReference>
<keyword evidence="4" id="KW-0175">Coiled coil</keyword>
<dbReference type="PANTHER" id="PTHR46035">
    <property type="entry name" value="TETRATRICOPEPTIDE REPEAT PROTEIN 4"/>
    <property type="match status" value="1"/>
</dbReference>
<dbReference type="Pfam" id="PF18972">
    <property type="entry name" value="Wheel"/>
    <property type="match status" value="1"/>
</dbReference>
<comment type="caution">
    <text evidence="6">The sequence shown here is derived from an EMBL/GenBank/DDBJ whole genome shotgun (WGS) entry which is preliminary data.</text>
</comment>
<dbReference type="EMBL" id="QCYY01001877">
    <property type="protein sequence ID" value="ROT74573.1"/>
    <property type="molecule type" value="Genomic_DNA"/>
</dbReference>
<dbReference type="GO" id="GO:0051879">
    <property type="term" value="F:Hsp90 protein binding"/>
    <property type="evidence" value="ECO:0007669"/>
    <property type="project" value="InterPro"/>
</dbReference>
<dbReference type="OrthoDB" id="420195at2759"/>
<evidence type="ECO:0000256" key="1">
    <source>
        <dbReference type="ARBA" id="ARBA00022737"/>
    </source>
</evidence>
<dbReference type="PANTHER" id="PTHR46035:SF1">
    <property type="entry name" value="TETRATRICOPEPTIDE REPEAT PROTEIN 4"/>
    <property type="match status" value="1"/>
</dbReference>
<dbReference type="GO" id="GO:0030544">
    <property type="term" value="F:Hsp70 protein binding"/>
    <property type="evidence" value="ECO:0007669"/>
    <property type="project" value="TreeGrafter"/>
</dbReference>